<feature type="transmembrane region" description="Helical" evidence="1">
    <location>
        <begin position="6"/>
        <end position="29"/>
    </location>
</feature>
<keyword evidence="3" id="KW-1185">Reference proteome</keyword>
<keyword evidence="1" id="KW-1133">Transmembrane helix</keyword>
<dbReference type="Proteomes" id="UP000326396">
    <property type="component" value="Linkage Group LG1"/>
</dbReference>
<keyword evidence="1" id="KW-0812">Transmembrane</keyword>
<sequence length="160" mass="18068">MTGRRWPAVSIASSLLPGLVVAVPVVGIAPSTATKRRRNRIRENHLKPHPRRHYIDPSSSTTSYTESFVAYSLNSFKAGGDLFDRICNAEYRWMGSARMDIYGFPAFINFMVVLTLLQVIDQISYVKLLDQPRCWKALPGKSAARKEDPCFLCTWSSNLQ</sequence>
<evidence type="ECO:0000313" key="2">
    <source>
        <dbReference type="EMBL" id="KAD7479060.1"/>
    </source>
</evidence>
<accession>A0A5N6Q5T1</accession>
<keyword evidence="1" id="KW-0472">Membrane</keyword>
<name>A0A5N6Q5T1_9ASTR</name>
<gene>
    <name evidence="2" type="ORF">E3N88_02196</name>
</gene>
<organism evidence="2 3">
    <name type="scientific">Mikania micrantha</name>
    <name type="common">bitter vine</name>
    <dbReference type="NCBI Taxonomy" id="192012"/>
    <lineage>
        <taxon>Eukaryota</taxon>
        <taxon>Viridiplantae</taxon>
        <taxon>Streptophyta</taxon>
        <taxon>Embryophyta</taxon>
        <taxon>Tracheophyta</taxon>
        <taxon>Spermatophyta</taxon>
        <taxon>Magnoliopsida</taxon>
        <taxon>eudicotyledons</taxon>
        <taxon>Gunneridae</taxon>
        <taxon>Pentapetalae</taxon>
        <taxon>asterids</taxon>
        <taxon>campanulids</taxon>
        <taxon>Asterales</taxon>
        <taxon>Asteraceae</taxon>
        <taxon>Asteroideae</taxon>
        <taxon>Heliantheae alliance</taxon>
        <taxon>Eupatorieae</taxon>
        <taxon>Mikania</taxon>
    </lineage>
</organism>
<proteinExistence type="predicted"/>
<feature type="transmembrane region" description="Helical" evidence="1">
    <location>
        <begin position="101"/>
        <end position="120"/>
    </location>
</feature>
<dbReference type="EMBL" id="SZYD01000001">
    <property type="protein sequence ID" value="KAD7479060.1"/>
    <property type="molecule type" value="Genomic_DNA"/>
</dbReference>
<protein>
    <submittedName>
        <fullName evidence="2">Uncharacterized protein</fullName>
    </submittedName>
</protein>
<dbReference type="AlphaFoldDB" id="A0A5N6Q5T1"/>
<reference evidence="2 3" key="1">
    <citation type="submission" date="2019-05" db="EMBL/GenBank/DDBJ databases">
        <title>Mikania micrantha, genome provides insights into the molecular mechanism of rapid growth.</title>
        <authorList>
            <person name="Liu B."/>
        </authorList>
    </citation>
    <scope>NUCLEOTIDE SEQUENCE [LARGE SCALE GENOMIC DNA]</scope>
    <source>
        <strain evidence="2">NLD-2019</strain>
        <tissue evidence="2">Leaf</tissue>
    </source>
</reference>
<comment type="caution">
    <text evidence="2">The sequence shown here is derived from an EMBL/GenBank/DDBJ whole genome shotgun (WGS) entry which is preliminary data.</text>
</comment>
<evidence type="ECO:0000256" key="1">
    <source>
        <dbReference type="SAM" id="Phobius"/>
    </source>
</evidence>
<evidence type="ECO:0000313" key="3">
    <source>
        <dbReference type="Proteomes" id="UP000326396"/>
    </source>
</evidence>